<name>A0A6C1B5Y8_9RHOO</name>
<dbReference type="InterPro" id="IPR051257">
    <property type="entry name" value="Diverse_CBS-Domain"/>
</dbReference>
<reference evidence="4 5" key="1">
    <citation type="submission" date="2020-02" db="EMBL/GenBank/DDBJ databases">
        <title>Nitrogenibacter mangrovi gen. nov., sp. nov. isolated from mangrove sediment, a denitrifying betaproteobacterium.</title>
        <authorList>
            <person name="Liao H."/>
            <person name="Tian Y."/>
        </authorList>
    </citation>
    <scope>NUCLEOTIDE SEQUENCE [LARGE SCALE GENOMIC DNA]</scope>
    <source>
        <strain evidence="4 5">M9-3-2</strain>
    </source>
</reference>
<feature type="domain" description="CBS" evidence="3">
    <location>
        <begin position="77"/>
        <end position="133"/>
    </location>
</feature>
<accession>A0A6C1B5Y8</accession>
<dbReference type="InterPro" id="IPR044725">
    <property type="entry name" value="CBSX3_CBS_dom"/>
</dbReference>
<dbReference type="SMART" id="SM00116">
    <property type="entry name" value="CBS"/>
    <property type="match status" value="2"/>
</dbReference>
<protein>
    <submittedName>
        <fullName evidence="4">CBS domain-containing protein</fullName>
    </submittedName>
</protein>
<evidence type="ECO:0000256" key="1">
    <source>
        <dbReference type="ARBA" id="ARBA00023122"/>
    </source>
</evidence>
<dbReference type="SUPFAM" id="SSF54631">
    <property type="entry name" value="CBS-domain pair"/>
    <property type="match status" value="1"/>
</dbReference>
<dbReference type="EMBL" id="CP048836">
    <property type="protein sequence ID" value="QID18459.1"/>
    <property type="molecule type" value="Genomic_DNA"/>
</dbReference>
<sequence length="147" mass="15889">MSTTVQQILDHKGSGTISVTPEATVMDALELMAKHDVGGVLVLKDGRLVGIFTERDYARKVAIKGLSSRDATIGELMTTNVSTITPDCSTDEVMNIMTQHRFRHLPVLKDDRLCGIVTIGDVVKAVIAEHEATIHQLSSYIAGDITA</sequence>
<dbReference type="PANTHER" id="PTHR43080:SF2">
    <property type="entry name" value="CBS DOMAIN-CONTAINING PROTEIN"/>
    <property type="match status" value="1"/>
</dbReference>
<dbReference type="InterPro" id="IPR046342">
    <property type="entry name" value="CBS_dom_sf"/>
</dbReference>
<dbReference type="RefSeq" id="WP_173766134.1">
    <property type="nucleotide sequence ID" value="NZ_CP048836.1"/>
</dbReference>
<dbReference type="PROSITE" id="PS51371">
    <property type="entry name" value="CBS"/>
    <property type="match status" value="2"/>
</dbReference>
<keyword evidence="5" id="KW-1185">Reference proteome</keyword>
<dbReference type="CDD" id="cd04623">
    <property type="entry name" value="CBS_pair_bac_euk"/>
    <property type="match status" value="1"/>
</dbReference>
<evidence type="ECO:0000313" key="4">
    <source>
        <dbReference type="EMBL" id="QID18459.1"/>
    </source>
</evidence>
<dbReference type="Pfam" id="PF00571">
    <property type="entry name" value="CBS"/>
    <property type="match status" value="2"/>
</dbReference>
<dbReference type="PANTHER" id="PTHR43080">
    <property type="entry name" value="CBS DOMAIN-CONTAINING PROTEIN CBSX3, MITOCHONDRIAL"/>
    <property type="match status" value="1"/>
</dbReference>
<dbReference type="Gene3D" id="3.10.580.10">
    <property type="entry name" value="CBS-domain"/>
    <property type="match status" value="1"/>
</dbReference>
<dbReference type="AlphaFoldDB" id="A0A6C1B5Y8"/>
<proteinExistence type="predicted"/>
<dbReference type="InterPro" id="IPR000644">
    <property type="entry name" value="CBS_dom"/>
</dbReference>
<evidence type="ECO:0000313" key="5">
    <source>
        <dbReference type="Proteomes" id="UP000501991"/>
    </source>
</evidence>
<keyword evidence="1 2" id="KW-0129">CBS domain</keyword>
<dbReference type="Proteomes" id="UP000501991">
    <property type="component" value="Chromosome"/>
</dbReference>
<dbReference type="KEGG" id="azq:G3580_12950"/>
<organism evidence="4 5">
    <name type="scientific">Nitrogeniibacter mangrovi</name>
    <dbReference type="NCBI Taxonomy" id="2016596"/>
    <lineage>
        <taxon>Bacteria</taxon>
        <taxon>Pseudomonadati</taxon>
        <taxon>Pseudomonadota</taxon>
        <taxon>Betaproteobacteria</taxon>
        <taxon>Rhodocyclales</taxon>
        <taxon>Zoogloeaceae</taxon>
        <taxon>Nitrogeniibacter</taxon>
    </lineage>
</organism>
<evidence type="ECO:0000256" key="2">
    <source>
        <dbReference type="PROSITE-ProRule" id="PRU00703"/>
    </source>
</evidence>
<gene>
    <name evidence="4" type="ORF">G3580_12950</name>
</gene>
<evidence type="ECO:0000259" key="3">
    <source>
        <dbReference type="PROSITE" id="PS51371"/>
    </source>
</evidence>
<feature type="domain" description="CBS" evidence="3">
    <location>
        <begin position="9"/>
        <end position="68"/>
    </location>
</feature>